<keyword evidence="6" id="KW-1185">Reference proteome</keyword>
<dbReference type="AlphaFoldDB" id="A0A1H2QAA7"/>
<dbReference type="InterPro" id="IPR046342">
    <property type="entry name" value="CBS_dom_sf"/>
</dbReference>
<dbReference type="SMART" id="SM00116">
    <property type="entry name" value="CBS"/>
    <property type="match status" value="2"/>
</dbReference>
<dbReference type="EMBL" id="BSRA01000002">
    <property type="protein sequence ID" value="GLV12731.1"/>
    <property type="molecule type" value="Genomic_DNA"/>
</dbReference>
<gene>
    <name evidence="4" type="ORF">Heshes_04150</name>
    <name evidence="5" type="ORF">SAMN04489725_101168</name>
</gene>
<reference evidence="6" key="1">
    <citation type="submission" date="2016-10" db="EMBL/GenBank/DDBJ databases">
        <authorList>
            <person name="Varghese N."/>
        </authorList>
    </citation>
    <scope>NUCLEOTIDE SEQUENCE [LARGE SCALE GENOMIC DNA]</scope>
    <source>
        <strain evidence="6">DSM 12489</strain>
    </source>
</reference>
<accession>A0A1H2QAA7</accession>
<dbReference type="CDD" id="cd04622">
    <property type="entry name" value="CBS_pair_HRP1_like"/>
    <property type="match status" value="1"/>
</dbReference>
<protein>
    <submittedName>
        <fullName evidence="5">CBS domain-containing protein</fullName>
    </submittedName>
</protein>
<sequence>MKLQQIMTTDVTCCCGTDSIQKAAQAMKNQNCGSIPVCDNKRVIGMITDRDIVLKAVARGKIDTRVEDCMTNTVVTATPDMDAHEAADLMAQHQIRRLPVVNAQGELCGIVSIGDLATVDIHINEAGDALSKISARTETQNSVLH</sequence>
<dbReference type="InterPro" id="IPR051257">
    <property type="entry name" value="Diverse_CBS-Domain"/>
</dbReference>
<dbReference type="Gene3D" id="3.10.580.10">
    <property type="entry name" value="CBS-domain"/>
    <property type="match status" value="1"/>
</dbReference>
<proteinExistence type="predicted"/>
<dbReference type="STRING" id="89784.SAMN04489725_101168"/>
<dbReference type="Pfam" id="PF00571">
    <property type="entry name" value="CBS"/>
    <property type="match status" value="2"/>
</dbReference>
<dbReference type="RefSeq" id="WP_040290668.1">
    <property type="nucleotide sequence ID" value="NZ_BSRA01000002.1"/>
</dbReference>
<organism evidence="5 6">
    <name type="scientific">Alicyclobacillus hesperidum</name>
    <dbReference type="NCBI Taxonomy" id="89784"/>
    <lineage>
        <taxon>Bacteria</taxon>
        <taxon>Bacillati</taxon>
        <taxon>Bacillota</taxon>
        <taxon>Bacilli</taxon>
        <taxon>Bacillales</taxon>
        <taxon>Alicyclobacillaceae</taxon>
        <taxon>Alicyclobacillus</taxon>
    </lineage>
</organism>
<dbReference type="Proteomes" id="UP001157137">
    <property type="component" value="Unassembled WGS sequence"/>
</dbReference>
<dbReference type="Proteomes" id="UP000182589">
    <property type="component" value="Unassembled WGS sequence"/>
</dbReference>
<evidence type="ECO:0000256" key="1">
    <source>
        <dbReference type="ARBA" id="ARBA00023122"/>
    </source>
</evidence>
<evidence type="ECO:0000313" key="6">
    <source>
        <dbReference type="Proteomes" id="UP000182589"/>
    </source>
</evidence>
<dbReference type="EMBL" id="FNOJ01000001">
    <property type="protein sequence ID" value="SDW04062.1"/>
    <property type="molecule type" value="Genomic_DNA"/>
</dbReference>
<evidence type="ECO:0000313" key="5">
    <source>
        <dbReference type="EMBL" id="SDW04062.1"/>
    </source>
</evidence>
<dbReference type="PANTHER" id="PTHR43080:SF2">
    <property type="entry name" value="CBS DOMAIN-CONTAINING PROTEIN"/>
    <property type="match status" value="1"/>
</dbReference>
<evidence type="ECO:0000256" key="2">
    <source>
        <dbReference type="PROSITE-ProRule" id="PRU00703"/>
    </source>
</evidence>
<name>A0A1H2QAA7_9BACL</name>
<feature type="domain" description="CBS" evidence="3">
    <location>
        <begin position="7"/>
        <end position="64"/>
    </location>
</feature>
<feature type="domain" description="CBS" evidence="3">
    <location>
        <begin position="70"/>
        <end position="126"/>
    </location>
</feature>
<evidence type="ECO:0000259" key="3">
    <source>
        <dbReference type="PROSITE" id="PS51371"/>
    </source>
</evidence>
<dbReference type="PANTHER" id="PTHR43080">
    <property type="entry name" value="CBS DOMAIN-CONTAINING PROTEIN CBSX3, MITOCHONDRIAL"/>
    <property type="match status" value="1"/>
</dbReference>
<dbReference type="InterPro" id="IPR000644">
    <property type="entry name" value="CBS_dom"/>
</dbReference>
<keyword evidence="1 2" id="KW-0129">CBS domain</keyword>
<reference evidence="4" key="3">
    <citation type="submission" date="2023-02" db="EMBL/GenBank/DDBJ databases">
        <title>Proposal of a novel subspecies: Alicyclobacillus hesperidum subspecies aegle.</title>
        <authorList>
            <person name="Goto K."/>
            <person name="Fujii T."/>
            <person name="Yasui K."/>
            <person name="Mochida K."/>
            <person name="Kato-Tanaka Y."/>
            <person name="Morohoshi S."/>
            <person name="An S.Y."/>
            <person name="Kasai H."/>
            <person name="Yokota A."/>
        </authorList>
    </citation>
    <scope>NUCLEOTIDE SEQUENCE</scope>
    <source>
        <strain evidence="4">DSM 12766</strain>
    </source>
</reference>
<reference evidence="5" key="2">
    <citation type="submission" date="2016-10" db="EMBL/GenBank/DDBJ databases">
        <authorList>
            <person name="de Groot N.N."/>
        </authorList>
    </citation>
    <scope>NUCLEOTIDE SEQUENCE [LARGE SCALE GENOMIC DNA]</scope>
    <source>
        <strain evidence="5">DSM 12489</strain>
    </source>
</reference>
<dbReference type="SUPFAM" id="SSF54631">
    <property type="entry name" value="CBS-domain pair"/>
    <property type="match status" value="1"/>
</dbReference>
<dbReference type="PROSITE" id="PS51371">
    <property type="entry name" value="CBS"/>
    <property type="match status" value="2"/>
</dbReference>
<evidence type="ECO:0000313" key="4">
    <source>
        <dbReference type="EMBL" id="GLV12731.1"/>
    </source>
</evidence>